<dbReference type="SUPFAM" id="SSF50494">
    <property type="entry name" value="Trypsin-like serine proteases"/>
    <property type="match status" value="1"/>
</dbReference>
<accession>A0A226D1G0</accession>
<dbReference type="OMA" id="SINGYRT"/>
<keyword evidence="6" id="KW-0732">Signal</keyword>
<dbReference type="Pfam" id="PF00089">
    <property type="entry name" value="Trypsin"/>
    <property type="match status" value="1"/>
</dbReference>
<feature type="chain" id="PRO_5012013859" evidence="6">
    <location>
        <begin position="24"/>
        <end position="264"/>
    </location>
</feature>
<keyword evidence="1" id="KW-0645">Protease</keyword>
<dbReference type="GO" id="GO:0006508">
    <property type="term" value="P:proteolysis"/>
    <property type="evidence" value="ECO:0007669"/>
    <property type="project" value="UniProtKB-KW"/>
</dbReference>
<dbReference type="Gene3D" id="2.40.10.10">
    <property type="entry name" value="Trypsin-like serine proteases"/>
    <property type="match status" value="1"/>
</dbReference>
<dbReference type="SMART" id="SM00020">
    <property type="entry name" value="Tryp_SPc"/>
    <property type="match status" value="1"/>
</dbReference>
<keyword evidence="2" id="KW-0378">Hydrolase</keyword>
<feature type="signal peptide" evidence="6">
    <location>
        <begin position="1"/>
        <end position="23"/>
    </location>
</feature>
<dbReference type="PROSITE" id="PS50240">
    <property type="entry name" value="TRYPSIN_DOM"/>
    <property type="match status" value="1"/>
</dbReference>
<dbReference type="STRING" id="158441.A0A226D1G0"/>
<dbReference type="InterPro" id="IPR050430">
    <property type="entry name" value="Peptidase_S1"/>
</dbReference>
<keyword evidence="4" id="KW-1015">Disulfide bond</keyword>
<evidence type="ECO:0000256" key="3">
    <source>
        <dbReference type="ARBA" id="ARBA00022825"/>
    </source>
</evidence>
<dbReference type="AlphaFoldDB" id="A0A226D1G0"/>
<keyword evidence="3" id="KW-0720">Serine protease</keyword>
<comment type="caution">
    <text evidence="8">The sequence shown here is derived from an EMBL/GenBank/DDBJ whole genome shotgun (WGS) entry which is preliminary data.</text>
</comment>
<dbReference type="Proteomes" id="UP000198287">
    <property type="component" value="Unassembled WGS sequence"/>
</dbReference>
<reference evidence="8 9" key="1">
    <citation type="submission" date="2015-12" db="EMBL/GenBank/DDBJ databases">
        <title>The genome of Folsomia candida.</title>
        <authorList>
            <person name="Faddeeva A."/>
            <person name="Derks M.F."/>
            <person name="Anvar Y."/>
            <person name="Smit S."/>
            <person name="Van Straalen N."/>
            <person name="Roelofs D."/>
        </authorList>
    </citation>
    <scope>NUCLEOTIDE SEQUENCE [LARGE SCALE GENOMIC DNA]</scope>
    <source>
        <strain evidence="8 9">VU population</strain>
        <tissue evidence="8">Whole body</tissue>
    </source>
</reference>
<dbReference type="EMBL" id="LNIX01000039">
    <property type="protein sequence ID" value="OXA39422.1"/>
    <property type="molecule type" value="Genomic_DNA"/>
</dbReference>
<dbReference type="CDD" id="cd00190">
    <property type="entry name" value="Tryp_SPc"/>
    <property type="match status" value="1"/>
</dbReference>
<dbReference type="OrthoDB" id="10059102at2759"/>
<dbReference type="GO" id="GO:0004252">
    <property type="term" value="F:serine-type endopeptidase activity"/>
    <property type="evidence" value="ECO:0007669"/>
    <property type="project" value="InterPro"/>
</dbReference>
<dbReference type="PANTHER" id="PTHR24276">
    <property type="entry name" value="POLYSERASE-RELATED"/>
    <property type="match status" value="1"/>
</dbReference>
<comment type="similarity">
    <text evidence="5">Belongs to the peptidase S1 family. CLIP subfamily.</text>
</comment>
<name>A0A226D1G0_FOLCA</name>
<dbReference type="InterPro" id="IPR001314">
    <property type="entry name" value="Peptidase_S1A"/>
</dbReference>
<sequence length="264" mass="28297">MKLFQRLLPIIIALVINLKNVTGHLANTTIKDVEKENDFRIVGGRPAIIGEFPYQVSINGYRTFIGAGSLISDRHVLTTASMINRNPASQLTVRAGSLMRTHGGQEVWVEKICKDPRYNPSNYDYDVAVLLLSSSFTLGHDVQYINLAQPGSRPAVGSVCHVTGWGMLSQDGYWADQLHVVEVPIVSEADCKAVYGQNAITDRMQCAGSTQGGKGACYGDAGGPLVCGSVQVGIEGWGSMCARPGYTGVYTNVGSVMGHISNCA</sequence>
<dbReference type="InterPro" id="IPR043504">
    <property type="entry name" value="Peptidase_S1_PA_chymotrypsin"/>
</dbReference>
<proteinExistence type="inferred from homology"/>
<keyword evidence="9" id="KW-1185">Reference proteome</keyword>
<evidence type="ECO:0000256" key="5">
    <source>
        <dbReference type="ARBA" id="ARBA00024195"/>
    </source>
</evidence>
<evidence type="ECO:0000313" key="8">
    <source>
        <dbReference type="EMBL" id="OXA39422.1"/>
    </source>
</evidence>
<feature type="domain" description="Peptidase S1" evidence="7">
    <location>
        <begin position="41"/>
        <end position="264"/>
    </location>
</feature>
<dbReference type="PRINTS" id="PR00722">
    <property type="entry name" value="CHYMOTRYPSIN"/>
</dbReference>
<evidence type="ECO:0000256" key="2">
    <source>
        <dbReference type="ARBA" id="ARBA00022801"/>
    </source>
</evidence>
<evidence type="ECO:0000259" key="7">
    <source>
        <dbReference type="PROSITE" id="PS50240"/>
    </source>
</evidence>
<organism evidence="8 9">
    <name type="scientific">Folsomia candida</name>
    <name type="common">Springtail</name>
    <dbReference type="NCBI Taxonomy" id="158441"/>
    <lineage>
        <taxon>Eukaryota</taxon>
        <taxon>Metazoa</taxon>
        <taxon>Ecdysozoa</taxon>
        <taxon>Arthropoda</taxon>
        <taxon>Hexapoda</taxon>
        <taxon>Collembola</taxon>
        <taxon>Entomobryomorpha</taxon>
        <taxon>Isotomoidea</taxon>
        <taxon>Isotomidae</taxon>
        <taxon>Proisotominae</taxon>
        <taxon>Folsomia</taxon>
    </lineage>
</organism>
<gene>
    <name evidence="8" type="ORF">Fcan01_25950</name>
</gene>
<protein>
    <submittedName>
        <fullName evidence="8">Trypsin-7</fullName>
    </submittedName>
</protein>
<evidence type="ECO:0000256" key="1">
    <source>
        <dbReference type="ARBA" id="ARBA00022670"/>
    </source>
</evidence>
<evidence type="ECO:0000313" key="9">
    <source>
        <dbReference type="Proteomes" id="UP000198287"/>
    </source>
</evidence>
<dbReference type="InterPro" id="IPR001254">
    <property type="entry name" value="Trypsin_dom"/>
</dbReference>
<dbReference type="PANTHER" id="PTHR24276:SF91">
    <property type="entry name" value="AT26814P-RELATED"/>
    <property type="match status" value="1"/>
</dbReference>
<evidence type="ECO:0000256" key="6">
    <source>
        <dbReference type="SAM" id="SignalP"/>
    </source>
</evidence>
<evidence type="ECO:0000256" key="4">
    <source>
        <dbReference type="ARBA" id="ARBA00023157"/>
    </source>
</evidence>
<dbReference type="InterPro" id="IPR009003">
    <property type="entry name" value="Peptidase_S1_PA"/>
</dbReference>
<dbReference type="FunFam" id="2.40.10.10:FF:000002">
    <property type="entry name" value="Transmembrane protease serine"/>
    <property type="match status" value="1"/>
</dbReference>